<dbReference type="AlphaFoldDB" id="A0A9Q3UKF1"/>
<evidence type="ECO:0000256" key="8">
    <source>
        <dbReference type="SAM" id="Phobius"/>
    </source>
</evidence>
<feature type="transmembrane region" description="Helical" evidence="8">
    <location>
        <begin position="461"/>
        <end position="481"/>
    </location>
</feature>
<protein>
    <submittedName>
        <fullName evidence="9">Choline BCCT transporter BetT</fullName>
    </submittedName>
</protein>
<dbReference type="PROSITE" id="PS01303">
    <property type="entry name" value="BCCT"/>
    <property type="match status" value="1"/>
</dbReference>
<proteinExistence type="inferred from homology"/>
<reference evidence="9" key="1">
    <citation type="submission" date="2021-10" db="EMBL/GenBank/DDBJ databases">
        <title>The diversity and Nitrogen Metabolism of Culturable Nitrate-Utilizing Bacteria Within the Oxygen Minimum Zone of the Changjiang (Yangtze River)Estuary.</title>
        <authorList>
            <person name="Zhang D."/>
            <person name="Zheng J."/>
            <person name="Liu S."/>
            <person name="He W."/>
        </authorList>
    </citation>
    <scope>NUCLEOTIDE SEQUENCE</scope>
    <source>
        <strain evidence="9">FXH-223</strain>
    </source>
</reference>
<evidence type="ECO:0000313" key="9">
    <source>
        <dbReference type="EMBL" id="MCC4307661.1"/>
    </source>
</evidence>
<feature type="transmembrane region" description="Helical" evidence="8">
    <location>
        <begin position="365"/>
        <end position="384"/>
    </location>
</feature>
<evidence type="ECO:0000256" key="4">
    <source>
        <dbReference type="ARBA" id="ARBA00022475"/>
    </source>
</evidence>
<feature type="transmembrane region" description="Helical" evidence="8">
    <location>
        <begin position="105"/>
        <end position="125"/>
    </location>
</feature>
<sequence length="682" mass="75207">MAQAPDPASPDAAVQESRPKVLINPPVFFSSVAIIAALVLFSVILPKTAETFFTDIKDWIISEAGWFYILTVAILISLVFFLAISRYGDIKLGKDHSEPDYSYTSWFAMLFSAGMGIGLMFFGVAEPVLHFSDPPLADPGTIAAAKEAMRATFFHWGLHAWSIYAIVGLILAYFSFRHNLPLTLRSALYPLIGKKIYGPMGHAVDVFAVVGTVFGVATSLGFGVEQVNAGLTYLFGIPKNEWVQTGLIIGITGLATISVVTGLDGGIRRLSELNLGLAFLLLLFVLALGPTVFLLKAYVQNLGAYLSELVNMTFNLYTYQPKAENGPQEWMGGWTLFYWGWWISWSPFVGMFIARVSRGRTIREFALGVMLVPAGFTLFWMTVFGDTAIQMILDGTYPELAAQVDNDKAVALFHFLEQFPWSGFISGVATLMVVVFFVTSSDSGSMVVDMLASGGHDDTPLWQRIFWASSEGIVAIALMLAGGLGALQAATIASALPFALVLLLACFGLLRSLRIEGIRRLSFQTNLGTAPATIHVGHTPVTGGWKTRLRGMVSFPNRARVLQFVREVATPALNAVADELRGHGLEVEVRESDDRVTLVVSHAQETDFIYGVRVRGYARPSITMRQLDHSKRHADTDQYFRADVFLREGGQDYDLMGFTREQVISDVLDQYEKHMHFLHMLR</sequence>
<dbReference type="InterPro" id="IPR018093">
    <property type="entry name" value="BCCT_CS"/>
</dbReference>
<feature type="transmembrane region" description="Helical" evidence="8">
    <location>
        <begin position="196"/>
        <end position="222"/>
    </location>
</feature>
<dbReference type="NCBIfam" id="TIGR00842">
    <property type="entry name" value="bcct"/>
    <property type="match status" value="1"/>
</dbReference>
<comment type="caution">
    <text evidence="9">The sequence shown here is derived from an EMBL/GenBank/DDBJ whole genome shotgun (WGS) entry which is preliminary data.</text>
</comment>
<evidence type="ECO:0000256" key="6">
    <source>
        <dbReference type="ARBA" id="ARBA00022989"/>
    </source>
</evidence>
<evidence type="ECO:0000256" key="7">
    <source>
        <dbReference type="ARBA" id="ARBA00023136"/>
    </source>
</evidence>
<organism evidence="9 10">
    <name type="scientific">Alloalcanivorax marinus</name>
    <dbReference type="NCBI Taxonomy" id="1177169"/>
    <lineage>
        <taxon>Bacteria</taxon>
        <taxon>Pseudomonadati</taxon>
        <taxon>Pseudomonadota</taxon>
        <taxon>Gammaproteobacteria</taxon>
        <taxon>Oceanospirillales</taxon>
        <taxon>Alcanivoracaceae</taxon>
        <taxon>Alloalcanivorax</taxon>
    </lineage>
</organism>
<name>A0A9Q3UKF1_9GAMM</name>
<comment type="similarity">
    <text evidence="2">Belongs to the BCCT transporter (TC 2.A.15) family.</text>
</comment>
<keyword evidence="10" id="KW-1185">Reference proteome</keyword>
<evidence type="ECO:0000313" key="10">
    <source>
        <dbReference type="Proteomes" id="UP001108027"/>
    </source>
</evidence>
<feature type="transmembrane region" description="Helical" evidence="8">
    <location>
        <begin position="27"/>
        <end position="45"/>
    </location>
</feature>
<keyword evidence="6 8" id="KW-1133">Transmembrane helix</keyword>
<keyword evidence="4" id="KW-1003">Cell membrane</keyword>
<evidence type="ECO:0000256" key="1">
    <source>
        <dbReference type="ARBA" id="ARBA00004651"/>
    </source>
</evidence>
<dbReference type="PANTHER" id="PTHR30047">
    <property type="entry name" value="HIGH-AFFINITY CHOLINE TRANSPORT PROTEIN-RELATED"/>
    <property type="match status" value="1"/>
</dbReference>
<dbReference type="PANTHER" id="PTHR30047:SF7">
    <property type="entry name" value="HIGH-AFFINITY CHOLINE TRANSPORT PROTEIN"/>
    <property type="match status" value="1"/>
</dbReference>
<evidence type="ECO:0000256" key="2">
    <source>
        <dbReference type="ARBA" id="ARBA00005658"/>
    </source>
</evidence>
<evidence type="ECO:0000256" key="5">
    <source>
        <dbReference type="ARBA" id="ARBA00022692"/>
    </source>
</evidence>
<dbReference type="EMBL" id="JAJGNA010000003">
    <property type="protein sequence ID" value="MCC4307661.1"/>
    <property type="molecule type" value="Genomic_DNA"/>
</dbReference>
<comment type="subcellular location">
    <subcellularLocation>
        <location evidence="1">Cell membrane</location>
        <topology evidence="1">Multi-pass membrane protein</topology>
    </subcellularLocation>
</comment>
<feature type="transmembrane region" description="Helical" evidence="8">
    <location>
        <begin position="65"/>
        <end position="84"/>
    </location>
</feature>
<accession>A0A9Q3UKF1</accession>
<feature type="transmembrane region" description="Helical" evidence="8">
    <location>
        <begin position="275"/>
        <end position="299"/>
    </location>
</feature>
<feature type="transmembrane region" description="Helical" evidence="8">
    <location>
        <begin position="156"/>
        <end position="176"/>
    </location>
</feature>
<dbReference type="Pfam" id="PF02028">
    <property type="entry name" value="BCCT"/>
    <property type="match status" value="1"/>
</dbReference>
<dbReference type="NCBIfam" id="NF007399">
    <property type="entry name" value="PRK09928.1"/>
    <property type="match status" value="1"/>
</dbReference>
<feature type="transmembrane region" description="Helical" evidence="8">
    <location>
        <begin position="487"/>
        <end position="510"/>
    </location>
</feature>
<keyword evidence="7 8" id="KW-0472">Membrane</keyword>
<dbReference type="InterPro" id="IPR000060">
    <property type="entry name" value="BCCT_transptr"/>
</dbReference>
<dbReference type="GO" id="GO:0022857">
    <property type="term" value="F:transmembrane transporter activity"/>
    <property type="evidence" value="ECO:0007669"/>
    <property type="project" value="InterPro"/>
</dbReference>
<keyword evidence="3" id="KW-0813">Transport</keyword>
<dbReference type="GO" id="GO:0005886">
    <property type="term" value="C:plasma membrane"/>
    <property type="evidence" value="ECO:0007669"/>
    <property type="project" value="UniProtKB-SubCell"/>
</dbReference>
<feature type="transmembrane region" description="Helical" evidence="8">
    <location>
        <begin position="242"/>
        <end position="263"/>
    </location>
</feature>
<feature type="transmembrane region" description="Helical" evidence="8">
    <location>
        <begin position="336"/>
        <end position="353"/>
    </location>
</feature>
<feature type="transmembrane region" description="Helical" evidence="8">
    <location>
        <begin position="421"/>
        <end position="440"/>
    </location>
</feature>
<keyword evidence="5 8" id="KW-0812">Transmembrane</keyword>
<dbReference type="Proteomes" id="UP001108027">
    <property type="component" value="Unassembled WGS sequence"/>
</dbReference>
<dbReference type="RefSeq" id="WP_228233008.1">
    <property type="nucleotide sequence ID" value="NZ_JAJGNA010000003.1"/>
</dbReference>
<evidence type="ECO:0000256" key="3">
    <source>
        <dbReference type="ARBA" id="ARBA00022448"/>
    </source>
</evidence>
<gene>
    <name evidence="9" type="primary">betT</name>
    <name evidence="9" type="ORF">LL252_03665</name>
</gene>